<proteinExistence type="predicted"/>
<dbReference type="STRING" id="249189.RV04_GL001268"/>
<evidence type="ECO:0000313" key="1">
    <source>
        <dbReference type="EMBL" id="OJG46102.1"/>
    </source>
</evidence>
<dbReference type="EMBL" id="JXKQ01000003">
    <property type="protein sequence ID" value="OJG46102.1"/>
    <property type="molecule type" value="Genomic_DNA"/>
</dbReference>
<accession>A0A1L8TPQ3</accession>
<comment type="caution">
    <text evidence="1">The sequence shown here is derived from an EMBL/GenBank/DDBJ whole genome shotgun (WGS) entry which is preliminary data.</text>
</comment>
<organism evidence="1 2">
    <name type="scientific">Enterococcus hermanniensis</name>
    <dbReference type="NCBI Taxonomy" id="249189"/>
    <lineage>
        <taxon>Bacteria</taxon>
        <taxon>Bacillati</taxon>
        <taxon>Bacillota</taxon>
        <taxon>Bacilli</taxon>
        <taxon>Lactobacillales</taxon>
        <taxon>Enterococcaceae</taxon>
        <taxon>Enterococcus</taxon>
    </lineage>
</organism>
<evidence type="ECO:0000313" key="2">
    <source>
        <dbReference type="Proteomes" id="UP000182077"/>
    </source>
</evidence>
<dbReference type="Proteomes" id="UP000182077">
    <property type="component" value="Unassembled WGS sequence"/>
</dbReference>
<gene>
    <name evidence="1" type="ORF">RV04_GL001268</name>
</gene>
<dbReference type="RefSeq" id="WP_245791037.1">
    <property type="nucleotide sequence ID" value="NZ_JBHSHK010000001.1"/>
</dbReference>
<protein>
    <submittedName>
        <fullName evidence="1">Uncharacterized protein</fullName>
    </submittedName>
</protein>
<sequence length="54" mass="6383">MQQAKKRLEKAISLQVWQRLDSKERLEKADVDLFPIVFNYLNRHGEILGFSPPE</sequence>
<reference evidence="1 2" key="1">
    <citation type="submission" date="2014-12" db="EMBL/GenBank/DDBJ databases">
        <title>Draft genome sequences of 29 type strains of Enterococci.</title>
        <authorList>
            <person name="Zhong Z."/>
            <person name="Sun Z."/>
            <person name="Liu W."/>
            <person name="Zhang W."/>
            <person name="Zhang H."/>
        </authorList>
    </citation>
    <scope>NUCLEOTIDE SEQUENCE [LARGE SCALE GENOMIC DNA]</scope>
    <source>
        <strain evidence="1 2">DSM 17122</strain>
    </source>
</reference>
<keyword evidence="2" id="KW-1185">Reference proteome</keyword>
<dbReference type="AlphaFoldDB" id="A0A1L8TPQ3"/>
<name>A0A1L8TPQ3_9ENTE</name>